<sequence>MDFENYMDWLDTMIKESVIYIAFGSYRDIKSIDGGNRSRIAYLLGMPIGGRCGPIKVAMLSSFKMFGRLAPSECRRKVSSKRDEFKRCIDIVMEDGEKRRSLRRMPRNGRILAKEAMKENGSSNVNLKAYVNEILLIKDS</sequence>
<dbReference type="EMBL" id="JACXVP010000009">
    <property type="protein sequence ID" value="KAG5588840.1"/>
    <property type="molecule type" value="Genomic_DNA"/>
</dbReference>
<dbReference type="Proteomes" id="UP000824120">
    <property type="component" value="Chromosome 9"/>
</dbReference>
<dbReference type="Gene3D" id="3.40.50.2000">
    <property type="entry name" value="Glycogen Phosphorylase B"/>
    <property type="match status" value="2"/>
</dbReference>
<reference evidence="3 4" key="1">
    <citation type="submission" date="2020-09" db="EMBL/GenBank/DDBJ databases">
        <title>De no assembly of potato wild relative species, Solanum commersonii.</title>
        <authorList>
            <person name="Cho K."/>
        </authorList>
    </citation>
    <scope>NUCLEOTIDE SEQUENCE [LARGE SCALE GENOMIC DNA]</scope>
    <source>
        <strain evidence="3">LZ3.2</strain>
        <tissue evidence="3">Leaf</tissue>
    </source>
</reference>
<dbReference type="PANTHER" id="PTHR11926:SF870">
    <property type="entry name" value="UDP-GLYCOSYLTRANSFERASE 75B1"/>
    <property type="match status" value="1"/>
</dbReference>
<comment type="caution">
    <text evidence="3">The sequence shown here is derived from an EMBL/GenBank/DDBJ whole genome shotgun (WGS) entry which is preliminary data.</text>
</comment>
<dbReference type="AlphaFoldDB" id="A0A9J5XP25"/>
<keyword evidence="4" id="KW-1185">Reference proteome</keyword>
<protein>
    <submittedName>
        <fullName evidence="3">Uncharacterized protein</fullName>
    </submittedName>
</protein>
<evidence type="ECO:0000313" key="4">
    <source>
        <dbReference type="Proteomes" id="UP000824120"/>
    </source>
</evidence>
<keyword evidence="2" id="KW-0808">Transferase</keyword>
<dbReference type="GO" id="GO:0080043">
    <property type="term" value="F:quercetin 3-O-glucosyltransferase activity"/>
    <property type="evidence" value="ECO:0007669"/>
    <property type="project" value="TreeGrafter"/>
</dbReference>
<gene>
    <name evidence="3" type="ORF">H5410_049274</name>
</gene>
<dbReference type="OrthoDB" id="5835829at2759"/>
<comment type="similarity">
    <text evidence="1">Belongs to the UDP-glycosyltransferase family.</text>
</comment>
<accession>A0A9J5XP25</accession>
<evidence type="ECO:0000256" key="1">
    <source>
        <dbReference type="ARBA" id="ARBA00009995"/>
    </source>
</evidence>
<evidence type="ECO:0000313" key="3">
    <source>
        <dbReference type="EMBL" id="KAG5588840.1"/>
    </source>
</evidence>
<proteinExistence type="inferred from homology"/>
<dbReference type="PANTHER" id="PTHR11926">
    <property type="entry name" value="GLUCOSYL/GLUCURONOSYL TRANSFERASES"/>
    <property type="match status" value="1"/>
</dbReference>
<organism evidence="3 4">
    <name type="scientific">Solanum commersonii</name>
    <name type="common">Commerson's wild potato</name>
    <name type="synonym">Commerson's nightshade</name>
    <dbReference type="NCBI Taxonomy" id="4109"/>
    <lineage>
        <taxon>Eukaryota</taxon>
        <taxon>Viridiplantae</taxon>
        <taxon>Streptophyta</taxon>
        <taxon>Embryophyta</taxon>
        <taxon>Tracheophyta</taxon>
        <taxon>Spermatophyta</taxon>
        <taxon>Magnoliopsida</taxon>
        <taxon>eudicotyledons</taxon>
        <taxon>Gunneridae</taxon>
        <taxon>Pentapetalae</taxon>
        <taxon>asterids</taxon>
        <taxon>lamiids</taxon>
        <taxon>Solanales</taxon>
        <taxon>Solanaceae</taxon>
        <taxon>Solanoideae</taxon>
        <taxon>Solaneae</taxon>
        <taxon>Solanum</taxon>
    </lineage>
</organism>
<evidence type="ECO:0000256" key="2">
    <source>
        <dbReference type="ARBA" id="ARBA00022676"/>
    </source>
</evidence>
<name>A0A9J5XP25_SOLCO</name>
<dbReference type="GO" id="GO:0080044">
    <property type="term" value="F:quercetin 7-O-glucosyltransferase activity"/>
    <property type="evidence" value="ECO:0007669"/>
    <property type="project" value="TreeGrafter"/>
</dbReference>
<keyword evidence="2" id="KW-0328">Glycosyltransferase</keyword>